<dbReference type="SUPFAM" id="SSF54826">
    <property type="entry name" value="Enolase N-terminal domain-like"/>
    <property type="match status" value="1"/>
</dbReference>
<dbReference type="GO" id="GO:0000287">
    <property type="term" value="F:magnesium ion binding"/>
    <property type="evidence" value="ECO:0007669"/>
    <property type="project" value="TreeGrafter"/>
</dbReference>
<keyword evidence="3" id="KW-0460">Magnesium</keyword>
<sequence>MTAPIVALDTRLLRVPLTRPWGEDVRDLGVIAVTVRDADGALGHGFSWTPTIGAEAVQALLDHDIRDFALGRPADAEPLWDDVWLRLHEAGGGGITTIATAGLDLALWDLAARRAGQPIADLLGRRRFETEAYGSGVNLHYSLEELVAQTERWVAAGFGAVKVKVGSPDLARDAERLAAVRSILGPDRRLMIDANQRWDVPTAIRALDALAAFDLAWIEEPLRADDLPGHVALRAALSSGPRVPIALGENLHTAYRFREFLDAGVVDVIQPNAVRVGGITPFRRIAALAAERRVQVAPHLLTELSGRLAMTLPQECLVEVVEDASFGELGALAAPAPVEVVGHRLRDTATIGLGLRFAGGPDDEDAASAGVAPLAAARP</sequence>
<dbReference type="SMART" id="SM00922">
    <property type="entry name" value="MR_MLE"/>
    <property type="match status" value="1"/>
</dbReference>
<dbReference type="AlphaFoldDB" id="A0A6I4NZ08"/>
<dbReference type="CDD" id="cd03316">
    <property type="entry name" value="MR_like"/>
    <property type="match status" value="1"/>
</dbReference>
<dbReference type="EMBL" id="WSTA01000058">
    <property type="protein sequence ID" value="MWB99381.1"/>
    <property type="molecule type" value="Genomic_DNA"/>
</dbReference>
<evidence type="ECO:0000256" key="2">
    <source>
        <dbReference type="ARBA" id="ARBA00022723"/>
    </source>
</evidence>
<dbReference type="Gene3D" id="3.20.20.120">
    <property type="entry name" value="Enolase-like C-terminal domain"/>
    <property type="match status" value="1"/>
</dbReference>
<dbReference type="Pfam" id="PF02746">
    <property type="entry name" value="MR_MLE_N"/>
    <property type="match status" value="1"/>
</dbReference>
<keyword evidence="2" id="KW-0479">Metal-binding</keyword>
<comment type="cofactor">
    <cofactor evidence="1">
        <name>Mg(2+)</name>
        <dbReference type="ChEBI" id="CHEBI:18420"/>
    </cofactor>
</comment>
<evidence type="ECO:0000313" key="6">
    <source>
        <dbReference type="Proteomes" id="UP000438182"/>
    </source>
</evidence>
<organism evidence="5 6">
    <name type="scientific">Agromyces seonyuensis</name>
    <dbReference type="NCBI Taxonomy" id="2662446"/>
    <lineage>
        <taxon>Bacteria</taxon>
        <taxon>Bacillati</taxon>
        <taxon>Actinomycetota</taxon>
        <taxon>Actinomycetes</taxon>
        <taxon>Micrococcales</taxon>
        <taxon>Microbacteriaceae</taxon>
        <taxon>Agromyces</taxon>
    </lineage>
</organism>
<evidence type="ECO:0000259" key="4">
    <source>
        <dbReference type="SMART" id="SM00922"/>
    </source>
</evidence>
<dbReference type="InterPro" id="IPR046945">
    <property type="entry name" value="RHMD-like"/>
</dbReference>
<evidence type="ECO:0000313" key="5">
    <source>
        <dbReference type="EMBL" id="MWB99381.1"/>
    </source>
</evidence>
<comment type="caution">
    <text evidence="5">The sequence shown here is derived from an EMBL/GenBank/DDBJ whole genome shotgun (WGS) entry which is preliminary data.</text>
</comment>
<dbReference type="Gene3D" id="3.30.390.10">
    <property type="entry name" value="Enolase-like, N-terminal domain"/>
    <property type="match status" value="1"/>
</dbReference>
<dbReference type="PANTHER" id="PTHR13794:SF58">
    <property type="entry name" value="MITOCHONDRIAL ENOLASE SUPERFAMILY MEMBER 1"/>
    <property type="match status" value="1"/>
</dbReference>
<keyword evidence="6" id="KW-1185">Reference proteome</keyword>
<dbReference type="Pfam" id="PF13378">
    <property type="entry name" value="MR_MLE_C"/>
    <property type="match status" value="1"/>
</dbReference>
<dbReference type="PROSITE" id="PS00908">
    <property type="entry name" value="MR_MLE_1"/>
    <property type="match status" value="1"/>
</dbReference>
<protein>
    <submittedName>
        <fullName evidence="5">Mandelate racemase/muconate lactonizing enzyme family protein</fullName>
    </submittedName>
</protein>
<dbReference type="InterPro" id="IPR013341">
    <property type="entry name" value="Mandelate_racemase_N_dom"/>
</dbReference>
<gene>
    <name evidence="5" type="ORF">GB864_12595</name>
</gene>
<evidence type="ECO:0000256" key="3">
    <source>
        <dbReference type="ARBA" id="ARBA00022842"/>
    </source>
</evidence>
<proteinExistence type="predicted"/>
<dbReference type="SUPFAM" id="SSF51604">
    <property type="entry name" value="Enolase C-terminal domain-like"/>
    <property type="match status" value="1"/>
</dbReference>
<name>A0A6I4NZ08_9MICO</name>
<reference evidence="5 6" key="1">
    <citation type="submission" date="2019-12" db="EMBL/GenBank/DDBJ databases">
        <authorList>
            <person name="Kim Y.S."/>
        </authorList>
    </citation>
    <scope>NUCLEOTIDE SEQUENCE [LARGE SCALE GENOMIC DNA]</scope>
    <source>
        <strain evidence="5 6">MMS17-SY077</strain>
    </source>
</reference>
<dbReference type="GO" id="GO:0016052">
    <property type="term" value="P:carbohydrate catabolic process"/>
    <property type="evidence" value="ECO:0007669"/>
    <property type="project" value="TreeGrafter"/>
</dbReference>
<dbReference type="InterPro" id="IPR029017">
    <property type="entry name" value="Enolase-like_N"/>
</dbReference>
<dbReference type="GO" id="GO:0009063">
    <property type="term" value="P:amino acid catabolic process"/>
    <property type="evidence" value="ECO:0007669"/>
    <property type="project" value="InterPro"/>
</dbReference>
<dbReference type="PANTHER" id="PTHR13794">
    <property type="entry name" value="ENOLASE SUPERFAMILY, MANDELATE RACEMASE"/>
    <property type="match status" value="1"/>
</dbReference>
<dbReference type="Proteomes" id="UP000438182">
    <property type="component" value="Unassembled WGS sequence"/>
</dbReference>
<dbReference type="InterPro" id="IPR018110">
    <property type="entry name" value="Mandel_Rmase/mucon_lact_enz_CS"/>
</dbReference>
<dbReference type="PROSITE" id="PS00909">
    <property type="entry name" value="MR_MLE_2"/>
    <property type="match status" value="1"/>
</dbReference>
<feature type="domain" description="Mandelate racemase/muconate lactonizing enzyme C-terminal" evidence="4">
    <location>
        <begin position="143"/>
        <end position="240"/>
    </location>
</feature>
<dbReference type="RefSeq" id="WP_160425584.1">
    <property type="nucleotide sequence ID" value="NZ_WSTA01000058.1"/>
</dbReference>
<dbReference type="InterPro" id="IPR013342">
    <property type="entry name" value="Mandelate_racemase_C"/>
</dbReference>
<evidence type="ECO:0000256" key="1">
    <source>
        <dbReference type="ARBA" id="ARBA00001946"/>
    </source>
</evidence>
<dbReference type="GO" id="GO:0016836">
    <property type="term" value="F:hydro-lyase activity"/>
    <property type="evidence" value="ECO:0007669"/>
    <property type="project" value="TreeGrafter"/>
</dbReference>
<dbReference type="InterPro" id="IPR029065">
    <property type="entry name" value="Enolase_C-like"/>
</dbReference>
<dbReference type="InterPro" id="IPR036849">
    <property type="entry name" value="Enolase-like_C_sf"/>
</dbReference>
<accession>A0A6I4NZ08</accession>
<dbReference type="SFLD" id="SFLDS00001">
    <property type="entry name" value="Enolase"/>
    <property type="match status" value="1"/>
</dbReference>